<name>A0A7X3G013_9BURK</name>
<dbReference type="RefSeq" id="WP_160409359.1">
    <property type="nucleotide sequence ID" value="NZ_WSES01000004.1"/>
</dbReference>
<dbReference type="InterPro" id="IPR011990">
    <property type="entry name" value="TPR-like_helical_dom_sf"/>
</dbReference>
<sequence>MRRLAVCAALAAALSSCLAAGTVRAQEAPLAIAAEPAQPGDLYAAALLALGEGRLEEAAVLLQRVVEREPRHAGAWLDLAISQCELGNAAEAERLFSSLEQRMAVPAGIEDVIARYRATGCGKAPARRGGVWLLAATRGHDDNVNQGASDPRFTIGTGSTQTEYQLDPSFLPRADAFSQLSASWLRPLGDADSDLIVQAYTRRHDNVRAQDTASVLAAVEHTWKPFAWRLRGTAATGYVTLDGTLYQRQQQVQARLAPPAARLAPGVEFAATANYSHVTYPTRPAYDGNTVEIGGIFGYRSEFGLAQATLTRLHDASAADRPGGDRKGWFGNLQWSGDVTSRLGLEAGLSHQMWQSSEIYSPNLIDKRRRQDTTTLRAAGQWLLRPHTSLVLEWRGTFNRENISLFQYNSRALQLSLRWDNF</sequence>
<reference evidence="2 3" key="1">
    <citation type="submission" date="2019-12" db="EMBL/GenBank/DDBJ databases">
        <authorList>
            <person name="Li C."/>
            <person name="Zhao J."/>
        </authorList>
    </citation>
    <scope>NUCLEOTIDE SEQUENCE [LARGE SCALE GENOMIC DNA]</scope>
    <source>
        <strain evidence="2 3">NEAU-DD11</strain>
    </source>
</reference>
<evidence type="ECO:0000313" key="3">
    <source>
        <dbReference type="Proteomes" id="UP000443353"/>
    </source>
</evidence>
<dbReference type="EMBL" id="WSES01000004">
    <property type="protein sequence ID" value="MVW61148.1"/>
    <property type="molecule type" value="Genomic_DNA"/>
</dbReference>
<keyword evidence="3" id="KW-1185">Reference proteome</keyword>
<evidence type="ECO:0000313" key="2">
    <source>
        <dbReference type="EMBL" id="MVW61148.1"/>
    </source>
</evidence>
<feature type="signal peptide" evidence="1">
    <location>
        <begin position="1"/>
        <end position="19"/>
    </location>
</feature>
<dbReference type="SUPFAM" id="SSF48452">
    <property type="entry name" value="TPR-like"/>
    <property type="match status" value="1"/>
</dbReference>
<dbReference type="AlphaFoldDB" id="A0A7X3G013"/>
<gene>
    <name evidence="2" type="ORF">GPY61_14540</name>
</gene>
<accession>A0A7X3G013</accession>
<feature type="chain" id="PRO_5031433054" evidence="1">
    <location>
        <begin position="20"/>
        <end position="422"/>
    </location>
</feature>
<comment type="caution">
    <text evidence="2">The sequence shown here is derived from an EMBL/GenBank/DDBJ whole genome shotgun (WGS) entry which is preliminary data.</text>
</comment>
<dbReference type="PROSITE" id="PS51257">
    <property type="entry name" value="PROKAR_LIPOPROTEIN"/>
    <property type="match status" value="1"/>
</dbReference>
<keyword evidence="1" id="KW-0732">Signal</keyword>
<dbReference type="Proteomes" id="UP000443353">
    <property type="component" value="Unassembled WGS sequence"/>
</dbReference>
<proteinExistence type="predicted"/>
<protein>
    <submittedName>
        <fullName evidence="2">Tetratricopeptide repeat protein</fullName>
    </submittedName>
</protein>
<organism evidence="2 3">
    <name type="scientific">Massilia cellulosiltytica</name>
    <dbReference type="NCBI Taxonomy" id="2683234"/>
    <lineage>
        <taxon>Bacteria</taxon>
        <taxon>Pseudomonadati</taxon>
        <taxon>Pseudomonadota</taxon>
        <taxon>Betaproteobacteria</taxon>
        <taxon>Burkholderiales</taxon>
        <taxon>Oxalobacteraceae</taxon>
        <taxon>Telluria group</taxon>
        <taxon>Massilia</taxon>
    </lineage>
</organism>
<dbReference type="Gene3D" id="1.25.40.10">
    <property type="entry name" value="Tetratricopeptide repeat domain"/>
    <property type="match status" value="1"/>
</dbReference>
<dbReference type="Pfam" id="PF14559">
    <property type="entry name" value="TPR_19"/>
    <property type="match status" value="1"/>
</dbReference>
<evidence type="ECO:0000256" key="1">
    <source>
        <dbReference type="SAM" id="SignalP"/>
    </source>
</evidence>